<evidence type="ECO:0000256" key="1">
    <source>
        <dbReference type="ARBA" id="ARBA00003033"/>
    </source>
</evidence>
<dbReference type="OrthoDB" id="4082176at2759"/>
<accession>A0A875S260</accession>
<dbReference type="EMBL" id="CP064812">
    <property type="protein sequence ID" value="QPG73444.1"/>
    <property type="molecule type" value="Genomic_DNA"/>
</dbReference>
<dbReference type="GeneID" id="62194155"/>
<gene>
    <name evidence="5" type="ORF">FOA43_000754</name>
</gene>
<reference evidence="5" key="1">
    <citation type="submission" date="2020-10" db="EMBL/GenBank/DDBJ databases">
        <authorList>
            <person name="Roach M.J.R."/>
        </authorList>
    </citation>
    <scope>NUCLEOTIDE SEQUENCE</scope>
    <source>
        <strain evidence="5">CBS 1945</strain>
    </source>
</reference>
<comment type="similarity">
    <text evidence="3">Belongs to the RGI1 family.</text>
</comment>
<comment type="function">
    <text evidence="1">Involved in the control of energetic metabolism and significantly contribute to cell fitness, especially under respiratory growth conditions.</text>
</comment>
<dbReference type="AlphaFoldDB" id="A0A875S260"/>
<sequence length="189" mass="22386">MGKRNQHMEEEIYAEPVHFEHLDAPPRARTAKEMTFDSLGEFQKYIKDESGDNEFDSLNLHVKYMPPFIANQIHGNDEKIKPQMNSLNKKFRRHLHHHVKRHLLPEISRMSGIDYDFKKVNEGFSHNLYGTTSEYKWQFMDDSNHGFDENEYSKRNHWKVEVEVESDSNGPYVNVDFKATSLNNQPEEE</sequence>
<dbReference type="KEGG" id="bnn:FOA43_000754"/>
<proteinExistence type="inferred from homology"/>
<dbReference type="InterPro" id="IPR022554">
    <property type="entry name" value="RGI1"/>
</dbReference>
<dbReference type="GO" id="GO:0005886">
    <property type="term" value="C:plasma membrane"/>
    <property type="evidence" value="ECO:0007669"/>
    <property type="project" value="UniProtKB-SubCell"/>
</dbReference>
<evidence type="ECO:0000313" key="6">
    <source>
        <dbReference type="Proteomes" id="UP000662931"/>
    </source>
</evidence>
<comment type="subcellular location">
    <subcellularLocation>
        <location evidence="2">Cell membrane</location>
        <topology evidence="2">Peripheral membrane protein</topology>
    </subcellularLocation>
</comment>
<evidence type="ECO:0000256" key="2">
    <source>
        <dbReference type="ARBA" id="ARBA00004202"/>
    </source>
</evidence>
<evidence type="ECO:0000256" key="4">
    <source>
        <dbReference type="ARBA" id="ARBA00021474"/>
    </source>
</evidence>
<keyword evidence="6" id="KW-1185">Reference proteome</keyword>
<evidence type="ECO:0000256" key="3">
    <source>
        <dbReference type="ARBA" id="ARBA00009268"/>
    </source>
</evidence>
<organism evidence="5 6">
    <name type="scientific">Eeniella nana</name>
    <name type="common">Yeast</name>
    <name type="synonym">Brettanomyces nanus</name>
    <dbReference type="NCBI Taxonomy" id="13502"/>
    <lineage>
        <taxon>Eukaryota</taxon>
        <taxon>Fungi</taxon>
        <taxon>Dikarya</taxon>
        <taxon>Ascomycota</taxon>
        <taxon>Saccharomycotina</taxon>
        <taxon>Pichiomycetes</taxon>
        <taxon>Pichiales</taxon>
        <taxon>Pichiaceae</taxon>
        <taxon>Brettanomyces</taxon>
    </lineage>
</organism>
<name>A0A875S260_EENNA</name>
<dbReference type="InterPro" id="IPR038235">
    <property type="entry name" value="RGI1_sf"/>
</dbReference>
<dbReference type="Gene3D" id="3.40.1000.40">
    <property type="entry name" value="Respiratory growth induced protein 1"/>
    <property type="match status" value="1"/>
</dbReference>
<dbReference type="RefSeq" id="XP_038777009.1">
    <property type="nucleotide sequence ID" value="XM_038921081.1"/>
</dbReference>
<protein>
    <recommendedName>
        <fullName evidence="4">Respiratory growth induced protein 1</fullName>
    </recommendedName>
</protein>
<dbReference type="GO" id="GO:0006112">
    <property type="term" value="P:energy reserve metabolic process"/>
    <property type="evidence" value="ECO:0007669"/>
    <property type="project" value="InterPro"/>
</dbReference>
<evidence type="ECO:0000313" key="5">
    <source>
        <dbReference type="EMBL" id="QPG73444.1"/>
    </source>
</evidence>
<dbReference type="Proteomes" id="UP000662931">
    <property type="component" value="Chromosome 1"/>
</dbReference>
<dbReference type="Pfam" id="PF10843">
    <property type="entry name" value="RGI1"/>
    <property type="match status" value="1"/>
</dbReference>